<dbReference type="Gene3D" id="3.40.50.880">
    <property type="match status" value="1"/>
</dbReference>
<evidence type="ECO:0000313" key="2">
    <source>
        <dbReference type="EMBL" id="HAE7171555.1"/>
    </source>
</evidence>
<feature type="domain" description="Putative glutamine amidotransferase" evidence="1">
    <location>
        <begin position="1"/>
        <end position="114"/>
    </location>
</feature>
<reference evidence="2" key="1">
    <citation type="journal article" date="2018" name="Genome Biol.">
        <title>SKESA: strategic k-mer extension for scrupulous assemblies.</title>
        <authorList>
            <person name="Souvorov A."/>
            <person name="Agarwala R."/>
            <person name="Lipman D.J."/>
        </authorList>
    </citation>
    <scope>NUCLEOTIDE SEQUENCE</scope>
    <source>
        <strain evidence="2">Salmonella enterica</strain>
    </source>
</reference>
<reference evidence="2" key="2">
    <citation type="submission" date="2018-07" db="EMBL/GenBank/DDBJ databases">
        <authorList>
            <consortium name="NCBI Pathogen Detection Project"/>
        </authorList>
    </citation>
    <scope>NUCLEOTIDE SEQUENCE</scope>
    <source>
        <strain evidence="2">Salmonella enterica</strain>
    </source>
</reference>
<dbReference type="SUPFAM" id="SSF52317">
    <property type="entry name" value="Class I glutamine amidotransferase-like"/>
    <property type="match status" value="1"/>
</dbReference>
<comment type="caution">
    <text evidence="2">The sequence shown here is derived from an EMBL/GenBank/DDBJ whole genome shotgun (WGS) entry which is preliminary data.</text>
</comment>
<sequence length="117" mass="13144">KNTVLAEVLPVIMLDGDDRVEKPEGICAEAVSPEHPVVNGFSDYPVFLGYNQAVARDDADVVLTINNDPLLVFGEYQQGKTACFMSDCSPHWGTQQFMSWPFYTDLWVNTLQFIARK</sequence>
<accession>A0A735SN57</accession>
<dbReference type="EMBL" id="DAASVH010000005">
    <property type="protein sequence ID" value="HAE7171555.1"/>
    <property type="molecule type" value="Genomic_DNA"/>
</dbReference>
<dbReference type="AlphaFoldDB" id="A0A735SN57"/>
<protein>
    <submittedName>
        <fullName evidence="2">Cytoplasmic protein</fullName>
    </submittedName>
</protein>
<dbReference type="InterPro" id="IPR010768">
    <property type="entry name" value="GATase1-like"/>
</dbReference>
<name>A0A735SN57_SALEB</name>
<dbReference type="Pfam" id="PF07090">
    <property type="entry name" value="GATase1_like"/>
    <property type="match status" value="1"/>
</dbReference>
<proteinExistence type="predicted"/>
<evidence type="ECO:0000259" key="1">
    <source>
        <dbReference type="Pfam" id="PF07090"/>
    </source>
</evidence>
<organism evidence="2">
    <name type="scientific">Salmonella enterica subsp. enterica serovar Java</name>
    <dbReference type="NCBI Taxonomy" id="224729"/>
    <lineage>
        <taxon>Bacteria</taxon>
        <taxon>Pseudomonadati</taxon>
        <taxon>Pseudomonadota</taxon>
        <taxon>Gammaproteobacteria</taxon>
        <taxon>Enterobacterales</taxon>
        <taxon>Enterobacteriaceae</taxon>
        <taxon>Salmonella</taxon>
    </lineage>
</organism>
<gene>
    <name evidence="2" type="ORF">G4O44_001506</name>
</gene>
<dbReference type="InterPro" id="IPR029062">
    <property type="entry name" value="Class_I_gatase-like"/>
</dbReference>
<feature type="non-terminal residue" evidence="2">
    <location>
        <position position="1"/>
    </location>
</feature>